<gene>
    <name evidence="7" type="primary">rplI</name>
    <name evidence="10" type="ORF">E4650_08730</name>
    <name evidence="9" type="ORF">SAMN04488588_1348</name>
</gene>
<dbReference type="InterPro" id="IPR009027">
    <property type="entry name" value="Ribosomal_bL9/RNase_H1_N"/>
</dbReference>
<dbReference type="GO" id="GO:0005840">
    <property type="term" value="C:ribosome"/>
    <property type="evidence" value="ECO:0007669"/>
    <property type="project" value="UniProtKB-KW"/>
</dbReference>
<sequence>MKVLLLKDVKNLGNKNEIVDVSDGYARNYLLPKGFATEAGSGKIKHIKDMKKVEKKKKENQRKTSEDLLEKLQSHTYEIKANAGENGKLFGAITSKDLTKRIKEVAGIDFDKKWFNEKINIKELGKHIIRVKLPQNVKGEIKINVIPIK</sequence>
<dbReference type="InterPro" id="IPR036791">
    <property type="entry name" value="Ribosomal_bL9_C_sf"/>
</dbReference>
<organism evidence="9 11">
    <name type="scientific">Geotoga petraea</name>
    <dbReference type="NCBI Taxonomy" id="28234"/>
    <lineage>
        <taxon>Bacteria</taxon>
        <taxon>Thermotogati</taxon>
        <taxon>Thermotogota</taxon>
        <taxon>Thermotogae</taxon>
        <taxon>Petrotogales</taxon>
        <taxon>Petrotogaceae</taxon>
        <taxon>Geotoga</taxon>
    </lineage>
</organism>
<keyword evidence="4 7" id="KW-0689">Ribosomal protein</keyword>
<evidence type="ECO:0000256" key="2">
    <source>
        <dbReference type="ARBA" id="ARBA00022730"/>
    </source>
</evidence>
<proteinExistence type="inferred from homology"/>
<keyword evidence="2 7" id="KW-0699">rRNA-binding</keyword>
<evidence type="ECO:0000313" key="12">
    <source>
        <dbReference type="Proteomes" id="UP000297288"/>
    </source>
</evidence>
<dbReference type="InterPro" id="IPR020069">
    <property type="entry name" value="Ribosomal_bL9_C"/>
</dbReference>
<protein>
    <recommendedName>
        <fullName evidence="6 7">Large ribosomal subunit protein bL9</fullName>
    </recommendedName>
</protein>
<comment type="function">
    <text evidence="7">Binds to the 23S rRNA.</text>
</comment>
<dbReference type="GO" id="GO:0019843">
    <property type="term" value="F:rRNA binding"/>
    <property type="evidence" value="ECO:0007669"/>
    <property type="project" value="UniProtKB-UniRule"/>
</dbReference>
<dbReference type="GO" id="GO:0003735">
    <property type="term" value="F:structural constituent of ribosome"/>
    <property type="evidence" value="ECO:0007669"/>
    <property type="project" value="InterPro"/>
</dbReference>
<dbReference type="Proteomes" id="UP000297288">
    <property type="component" value="Unassembled WGS sequence"/>
</dbReference>
<evidence type="ECO:0000256" key="1">
    <source>
        <dbReference type="ARBA" id="ARBA00010605"/>
    </source>
</evidence>
<dbReference type="EMBL" id="SRME01000005">
    <property type="protein sequence ID" value="TGG87377.1"/>
    <property type="molecule type" value="Genomic_DNA"/>
</dbReference>
<dbReference type="PROSITE" id="PS00651">
    <property type="entry name" value="RIBOSOMAL_L9"/>
    <property type="match status" value="1"/>
</dbReference>
<dbReference type="EMBL" id="FMYV01000005">
    <property type="protein sequence ID" value="SDC57881.1"/>
    <property type="molecule type" value="Genomic_DNA"/>
</dbReference>
<evidence type="ECO:0000256" key="6">
    <source>
        <dbReference type="ARBA" id="ARBA00035292"/>
    </source>
</evidence>
<comment type="similarity">
    <text evidence="1 7">Belongs to the bacterial ribosomal protein bL9 family.</text>
</comment>
<keyword evidence="11" id="KW-1185">Reference proteome</keyword>
<reference evidence="10 12" key="2">
    <citation type="submission" date="2019-04" db="EMBL/GenBank/DDBJ databases">
        <title>Draft genome sequence data and analysis of a Fermenting Bacterium, Geotoga petraea strain HO-Geo1, isolated from heavy-oil petroleum reservoir in Russia.</title>
        <authorList>
            <person name="Grouzdev D.S."/>
            <person name="Semenova E.M."/>
            <person name="Sokolova D.S."/>
            <person name="Tourova T.P."/>
            <person name="Poltaraus A.B."/>
            <person name="Nazina T.N."/>
        </authorList>
    </citation>
    <scope>NUCLEOTIDE SEQUENCE [LARGE SCALE GENOMIC DNA]</scope>
    <source>
        <strain evidence="10 12">HO-Geo1</strain>
    </source>
</reference>
<keyword evidence="3 7" id="KW-0694">RNA-binding</keyword>
<dbReference type="Gene3D" id="3.10.430.100">
    <property type="entry name" value="Ribosomal protein L9, C-terminal domain"/>
    <property type="match status" value="1"/>
</dbReference>
<evidence type="ECO:0000313" key="9">
    <source>
        <dbReference type="EMBL" id="SDC57881.1"/>
    </source>
</evidence>
<dbReference type="RefSeq" id="WP_091403940.1">
    <property type="nucleotide sequence ID" value="NZ_FMYV01000005.1"/>
</dbReference>
<accession>A0A1G6MR05</accession>
<dbReference type="Pfam" id="PF03948">
    <property type="entry name" value="Ribosomal_L9_C"/>
    <property type="match status" value="1"/>
</dbReference>
<dbReference type="STRING" id="28234.SAMN04488588_1348"/>
<dbReference type="SUPFAM" id="SSF55653">
    <property type="entry name" value="Ribosomal protein L9 C-domain"/>
    <property type="match status" value="1"/>
</dbReference>
<dbReference type="NCBIfam" id="TIGR00158">
    <property type="entry name" value="L9"/>
    <property type="match status" value="1"/>
</dbReference>
<evidence type="ECO:0000313" key="11">
    <source>
        <dbReference type="Proteomes" id="UP000199322"/>
    </source>
</evidence>
<dbReference type="AlphaFoldDB" id="A0A1G6MR05"/>
<evidence type="ECO:0000259" key="8">
    <source>
        <dbReference type="PROSITE" id="PS00651"/>
    </source>
</evidence>
<feature type="domain" description="Ribosomal protein L9" evidence="8">
    <location>
        <begin position="13"/>
        <end position="40"/>
    </location>
</feature>
<evidence type="ECO:0000256" key="3">
    <source>
        <dbReference type="ARBA" id="ARBA00022884"/>
    </source>
</evidence>
<dbReference type="SUPFAM" id="SSF55658">
    <property type="entry name" value="L9 N-domain-like"/>
    <property type="match status" value="1"/>
</dbReference>
<dbReference type="Pfam" id="PF01281">
    <property type="entry name" value="Ribosomal_L9_N"/>
    <property type="match status" value="1"/>
</dbReference>
<dbReference type="Gene3D" id="3.40.5.10">
    <property type="entry name" value="Ribosomal protein L9, N-terminal domain"/>
    <property type="match status" value="1"/>
</dbReference>
<dbReference type="HAMAP" id="MF_00503">
    <property type="entry name" value="Ribosomal_bL9"/>
    <property type="match status" value="1"/>
</dbReference>
<dbReference type="Proteomes" id="UP000199322">
    <property type="component" value="Unassembled WGS sequence"/>
</dbReference>
<keyword evidence="5 7" id="KW-0687">Ribonucleoprotein</keyword>
<evidence type="ECO:0000313" key="10">
    <source>
        <dbReference type="EMBL" id="TGG87377.1"/>
    </source>
</evidence>
<reference evidence="9 11" key="1">
    <citation type="submission" date="2016-10" db="EMBL/GenBank/DDBJ databases">
        <authorList>
            <person name="de Groot N.N."/>
        </authorList>
    </citation>
    <scope>NUCLEOTIDE SEQUENCE [LARGE SCALE GENOMIC DNA]</scope>
    <source>
        <strain evidence="9 11">WG14</strain>
    </source>
</reference>
<dbReference type="GO" id="GO:0006412">
    <property type="term" value="P:translation"/>
    <property type="evidence" value="ECO:0007669"/>
    <property type="project" value="UniProtKB-UniRule"/>
</dbReference>
<dbReference type="GO" id="GO:1990904">
    <property type="term" value="C:ribonucleoprotein complex"/>
    <property type="evidence" value="ECO:0007669"/>
    <property type="project" value="UniProtKB-KW"/>
</dbReference>
<dbReference type="OrthoDB" id="9788336at2"/>
<evidence type="ECO:0000256" key="5">
    <source>
        <dbReference type="ARBA" id="ARBA00023274"/>
    </source>
</evidence>
<dbReference type="InterPro" id="IPR036935">
    <property type="entry name" value="Ribosomal_bL9_N_sf"/>
</dbReference>
<dbReference type="PANTHER" id="PTHR21368">
    <property type="entry name" value="50S RIBOSOMAL PROTEIN L9"/>
    <property type="match status" value="1"/>
</dbReference>
<evidence type="ECO:0000256" key="7">
    <source>
        <dbReference type="HAMAP-Rule" id="MF_00503"/>
    </source>
</evidence>
<dbReference type="InterPro" id="IPR020070">
    <property type="entry name" value="Ribosomal_bL9_N"/>
</dbReference>
<evidence type="ECO:0000256" key="4">
    <source>
        <dbReference type="ARBA" id="ARBA00022980"/>
    </source>
</evidence>
<dbReference type="InterPro" id="IPR020594">
    <property type="entry name" value="Ribosomal_bL9_bac/chp"/>
</dbReference>
<dbReference type="InterPro" id="IPR000244">
    <property type="entry name" value="Ribosomal_bL9"/>
</dbReference>
<name>A0A1G6MR05_9BACT</name>